<gene>
    <name evidence="2" type="ORF">D3P04_07310</name>
</gene>
<keyword evidence="1" id="KW-1133">Transmembrane helix</keyword>
<dbReference type="EMBL" id="QZCG01000004">
    <property type="protein sequence ID" value="RJE86522.1"/>
    <property type="molecule type" value="Genomic_DNA"/>
</dbReference>
<dbReference type="OrthoDB" id="8482137at2"/>
<evidence type="ECO:0000313" key="3">
    <source>
        <dbReference type="Proteomes" id="UP000284202"/>
    </source>
</evidence>
<dbReference type="RefSeq" id="WP_119747398.1">
    <property type="nucleotide sequence ID" value="NZ_QZCG01000004.1"/>
</dbReference>
<evidence type="ECO:0000313" key="2">
    <source>
        <dbReference type="EMBL" id="RJE86522.1"/>
    </source>
</evidence>
<feature type="transmembrane region" description="Helical" evidence="1">
    <location>
        <begin position="101"/>
        <end position="121"/>
    </location>
</feature>
<name>A0A418SZY6_9RHOB</name>
<proteinExistence type="predicted"/>
<evidence type="ECO:0008006" key="4">
    <source>
        <dbReference type="Google" id="ProtNLM"/>
    </source>
</evidence>
<feature type="transmembrane region" description="Helical" evidence="1">
    <location>
        <begin position="68"/>
        <end position="94"/>
    </location>
</feature>
<reference evidence="3" key="1">
    <citation type="submission" date="2018-09" db="EMBL/GenBank/DDBJ databases">
        <title>Acidovorax cavernicola nov. sp. isolated from Gruta de las Maravillas (Aracena, Spain).</title>
        <authorList>
            <person name="Jurado V."/>
            <person name="Gutierrez-Patricio S."/>
            <person name="Gonzalez-Pimentel J.L."/>
            <person name="Miller A.Z."/>
            <person name="Laiz L."/>
            <person name="Saiz-Jimenez C."/>
        </authorList>
    </citation>
    <scope>NUCLEOTIDE SEQUENCE [LARGE SCALE GENOMIC DNA]</scope>
    <source>
        <strain evidence="3">1011MAR3C25</strain>
    </source>
</reference>
<comment type="caution">
    <text evidence="2">The sequence shown here is derived from an EMBL/GenBank/DDBJ whole genome shotgun (WGS) entry which is preliminary data.</text>
</comment>
<evidence type="ECO:0000256" key="1">
    <source>
        <dbReference type="SAM" id="Phobius"/>
    </source>
</evidence>
<accession>A0A418SZY6</accession>
<dbReference type="AlphaFoldDB" id="A0A418SZY6"/>
<keyword evidence="1" id="KW-0472">Membrane</keyword>
<dbReference type="Proteomes" id="UP000284202">
    <property type="component" value="Unassembled WGS sequence"/>
</dbReference>
<keyword evidence="3" id="KW-1185">Reference proteome</keyword>
<feature type="transmembrane region" description="Helical" evidence="1">
    <location>
        <begin position="26"/>
        <end position="48"/>
    </location>
</feature>
<keyword evidence="1" id="KW-0812">Transmembrane</keyword>
<sequence length="123" mass="13638">MKEPRAAQPTNRIAGKIRPVSTMRACMILTLALLIVISIPLIFLWYMSPLGMGFHQWPDDPEKANRAQLFYLISLNGGIPLLIFGQLTAIVLAFKDRVGIALALSAISLTVFLTLIGYVLWLI</sequence>
<organism evidence="2 3">
    <name type="scientific">Paracoccus onubensis</name>
    <dbReference type="NCBI Taxonomy" id="1675788"/>
    <lineage>
        <taxon>Bacteria</taxon>
        <taxon>Pseudomonadati</taxon>
        <taxon>Pseudomonadota</taxon>
        <taxon>Alphaproteobacteria</taxon>
        <taxon>Rhodobacterales</taxon>
        <taxon>Paracoccaceae</taxon>
        <taxon>Paracoccus</taxon>
    </lineage>
</organism>
<protein>
    <recommendedName>
        <fullName evidence="4">DUF1648 domain-containing protein</fullName>
    </recommendedName>
</protein>